<feature type="compositionally biased region" description="Polar residues" evidence="1">
    <location>
        <begin position="57"/>
        <end position="79"/>
    </location>
</feature>
<evidence type="ECO:0000313" key="3">
    <source>
        <dbReference type="Proteomes" id="UP000053800"/>
    </source>
</evidence>
<reference evidence="2 3" key="1">
    <citation type="submission" date="2015-01" db="EMBL/GenBank/DDBJ databases">
        <title>The Genome Sequence of Cryptococcus gattii CA1873.</title>
        <authorList>
            <consortium name="The Broad Institute Genomics Platform"/>
            <person name="Cuomo C."/>
            <person name="Litvintseva A."/>
            <person name="Chen Y."/>
            <person name="Heitman J."/>
            <person name="Sun S."/>
            <person name="Springer D."/>
            <person name="Dromer F."/>
            <person name="Young S."/>
            <person name="Zeng Q."/>
            <person name="Gargeya S."/>
            <person name="Abouelleil A."/>
            <person name="Alvarado L."/>
            <person name="Chapman S.B."/>
            <person name="Gainer-Dewar J."/>
            <person name="Goldberg J."/>
            <person name="Griggs A."/>
            <person name="Gujja S."/>
            <person name="Hansen M."/>
            <person name="Howarth C."/>
            <person name="Imamovic A."/>
            <person name="Larimer J."/>
            <person name="Murphy C."/>
            <person name="Naylor J."/>
            <person name="Pearson M."/>
            <person name="Priest M."/>
            <person name="Roberts A."/>
            <person name="Saif S."/>
            <person name="Shea T."/>
            <person name="Sykes S."/>
            <person name="Wortman J."/>
            <person name="Nusbaum C."/>
            <person name="Birren B."/>
        </authorList>
    </citation>
    <scope>NUCLEOTIDE SEQUENCE [LARGE SCALE GENOMIC DNA]</scope>
    <source>
        <strain evidence="2 3">CA1873</strain>
    </source>
</reference>
<accession>A0ABR5B3F5</accession>
<name>A0ABR5B3F5_CRYGA</name>
<organism evidence="2 3">
    <name type="scientific">Cryptococcus bacillisporus CA1873</name>
    <dbReference type="NCBI Taxonomy" id="1296111"/>
    <lineage>
        <taxon>Eukaryota</taxon>
        <taxon>Fungi</taxon>
        <taxon>Dikarya</taxon>
        <taxon>Basidiomycota</taxon>
        <taxon>Agaricomycotina</taxon>
        <taxon>Tremellomycetes</taxon>
        <taxon>Tremellales</taxon>
        <taxon>Cryptococcaceae</taxon>
        <taxon>Cryptococcus</taxon>
        <taxon>Cryptococcus gattii species complex</taxon>
    </lineage>
</organism>
<protein>
    <submittedName>
        <fullName evidence="2">Uncharacterized protein</fullName>
    </submittedName>
</protein>
<feature type="region of interest" description="Disordered" evidence="1">
    <location>
        <begin position="57"/>
        <end position="80"/>
    </location>
</feature>
<evidence type="ECO:0000256" key="1">
    <source>
        <dbReference type="SAM" id="MobiDB-lite"/>
    </source>
</evidence>
<gene>
    <name evidence="2" type="ORF">I314_06090</name>
</gene>
<proteinExistence type="predicted"/>
<dbReference type="Proteomes" id="UP000053800">
    <property type="component" value="Unassembled WGS sequence"/>
</dbReference>
<evidence type="ECO:0000313" key="2">
    <source>
        <dbReference type="EMBL" id="KIR58125.1"/>
    </source>
</evidence>
<keyword evidence="3" id="KW-1185">Reference proteome</keyword>
<sequence>MSVSGSHLLWPRTQTTLSTRFSLRPVFLPPLSSSSLVIPLRLSSSASITRSLLVSTSLVPPTSSENSGRTSPRTSTFTEATPELLVRPVVRTSTSTILLPTSSLA</sequence>
<dbReference type="EMBL" id="KN848907">
    <property type="protein sequence ID" value="KIR58125.1"/>
    <property type="molecule type" value="Genomic_DNA"/>
</dbReference>